<accession>A0ABD5TX37</accession>
<keyword evidence="3" id="KW-1185">Reference proteome</keyword>
<dbReference type="InterPro" id="IPR058276">
    <property type="entry name" value="DUF7970"/>
</dbReference>
<dbReference type="Pfam" id="PF25925">
    <property type="entry name" value="DUF7970"/>
    <property type="match status" value="1"/>
</dbReference>
<dbReference type="AlphaFoldDB" id="A0ABD5TX37"/>
<protein>
    <submittedName>
        <fullName evidence="2">Uncharacterized protein</fullName>
    </submittedName>
</protein>
<dbReference type="RefSeq" id="WP_379691840.1">
    <property type="nucleotide sequence ID" value="NZ_JBHSXH010000001.1"/>
</dbReference>
<dbReference type="EMBL" id="JBHSXH010000001">
    <property type="protein sequence ID" value="MFC6823413.1"/>
    <property type="molecule type" value="Genomic_DNA"/>
</dbReference>
<organism evidence="2 3">
    <name type="scientific">Halopelagius fulvigenes</name>
    <dbReference type="NCBI Taxonomy" id="1198324"/>
    <lineage>
        <taxon>Archaea</taxon>
        <taxon>Methanobacteriati</taxon>
        <taxon>Methanobacteriota</taxon>
        <taxon>Stenosarchaea group</taxon>
        <taxon>Halobacteria</taxon>
        <taxon>Halobacteriales</taxon>
        <taxon>Haloferacaceae</taxon>
    </lineage>
</organism>
<gene>
    <name evidence="2" type="ORF">ACFQEV_00115</name>
</gene>
<evidence type="ECO:0000313" key="2">
    <source>
        <dbReference type="EMBL" id="MFC6823413.1"/>
    </source>
</evidence>
<evidence type="ECO:0000313" key="3">
    <source>
        <dbReference type="Proteomes" id="UP001596408"/>
    </source>
</evidence>
<feature type="region of interest" description="Disordered" evidence="1">
    <location>
        <begin position="1"/>
        <end position="106"/>
    </location>
</feature>
<sequence length="169" mass="18214">MPDENRFAKLGEAIGESDGDADAEEADDPGSPESSASARTDSESAEPTPEPEPELGESEAEADDAESPEASSEPAEGDEDDETANDSPEETAGGPAFEFEDTTAKSMYVRPETVAVLDDAEFEVESHLRREHEVRNLTGREFHDALVRVAAKYPEEVADAILDAREETK</sequence>
<feature type="compositionally biased region" description="Acidic residues" evidence="1">
    <location>
        <begin position="75"/>
        <end position="89"/>
    </location>
</feature>
<name>A0ABD5TX37_9EURY</name>
<reference evidence="2 3" key="1">
    <citation type="journal article" date="2019" name="Int. J. Syst. Evol. Microbiol.">
        <title>The Global Catalogue of Microorganisms (GCM) 10K type strain sequencing project: providing services to taxonomists for standard genome sequencing and annotation.</title>
        <authorList>
            <consortium name="The Broad Institute Genomics Platform"/>
            <consortium name="The Broad Institute Genome Sequencing Center for Infectious Disease"/>
            <person name="Wu L."/>
            <person name="Ma J."/>
        </authorList>
    </citation>
    <scope>NUCLEOTIDE SEQUENCE [LARGE SCALE GENOMIC DNA]</scope>
    <source>
        <strain evidence="2 3">YIM 94188</strain>
    </source>
</reference>
<proteinExistence type="predicted"/>
<evidence type="ECO:0000256" key="1">
    <source>
        <dbReference type="SAM" id="MobiDB-lite"/>
    </source>
</evidence>
<feature type="compositionally biased region" description="Acidic residues" evidence="1">
    <location>
        <begin position="15"/>
        <end position="30"/>
    </location>
</feature>
<feature type="compositionally biased region" description="Acidic residues" evidence="1">
    <location>
        <begin position="49"/>
        <end position="67"/>
    </location>
</feature>
<dbReference type="Proteomes" id="UP001596408">
    <property type="component" value="Unassembled WGS sequence"/>
</dbReference>
<comment type="caution">
    <text evidence="2">The sequence shown here is derived from an EMBL/GenBank/DDBJ whole genome shotgun (WGS) entry which is preliminary data.</text>
</comment>